<name>A0A7Y0E3C3_9PROT</name>
<dbReference type="GO" id="GO:0005737">
    <property type="term" value="C:cytoplasm"/>
    <property type="evidence" value="ECO:0007669"/>
    <property type="project" value="UniProtKB-SubCell"/>
</dbReference>
<proteinExistence type="inferred from homology"/>
<keyword evidence="5 8" id="KW-0378">Hydrolase</keyword>
<dbReference type="EMBL" id="JABBNT010000004">
    <property type="protein sequence ID" value="NMM45721.1"/>
    <property type="molecule type" value="Genomic_DNA"/>
</dbReference>
<feature type="domain" description="OBG-type G" evidence="10">
    <location>
        <begin position="160"/>
        <end position="327"/>
    </location>
</feature>
<feature type="binding site" evidence="8">
    <location>
        <begin position="308"/>
        <end position="310"/>
    </location>
    <ligand>
        <name>GTP</name>
        <dbReference type="ChEBI" id="CHEBI:37565"/>
    </ligand>
</feature>
<dbReference type="Pfam" id="PF01018">
    <property type="entry name" value="GTP1_OBG"/>
    <property type="match status" value="1"/>
</dbReference>
<evidence type="ECO:0000256" key="4">
    <source>
        <dbReference type="ARBA" id="ARBA00022741"/>
    </source>
</evidence>
<evidence type="ECO:0000256" key="5">
    <source>
        <dbReference type="ARBA" id="ARBA00022801"/>
    </source>
</evidence>
<organism evidence="12 13">
    <name type="scientific">Pacificispira spongiicola</name>
    <dbReference type="NCBI Taxonomy" id="2729598"/>
    <lineage>
        <taxon>Bacteria</taxon>
        <taxon>Pseudomonadati</taxon>
        <taxon>Pseudomonadota</taxon>
        <taxon>Alphaproteobacteria</taxon>
        <taxon>Rhodospirillales</taxon>
        <taxon>Rhodospirillaceae</taxon>
        <taxon>Pacificispira</taxon>
    </lineage>
</organism>
<comment type="function">
    <text evidence="8">An essential GTPase which binds GTP, GDP and possibly (p)ppGpp with moderate affinity, with high nucleotide exchange rates and a fairly low GTP hydrolysis rate. Plays a role in control of the cell cycle, stress response, ribosome biogenesis and in those bacteria that undergo differentiation, in morphogenesis control.</text>
</comment>
<dbReference type="HAMAP" id="MF_01454">
    <property type="entry name" value="GTPase_Obg"/>
    <property type="match status" value="1"/>
</dbReference>
<evidence type="ECO:0000256" key="3">
    <source>
        <dbReference type="ARBA" id="ARBA00022723"/>
    </source>
</evidence>
<comment type="subcellular location">
    <subcellularLocation>
        <location evidence="8">Cytoplasm</location>
    </subcellularLocation>
</comment>
<dbReference type="EC" id="3.6.5.-" evidence="8"/>
<dbReference type="InterPro" id="IPR045086">
    <property type="entry name" value="OBG_GTPase"/>
</dbReference>
<feature type="binding site" evidence="8">
    <location>
        <begin position="279"/>
        <end position="282"/>
    </location>
    <ligand>
        <name>GTP</name>
        <dbReference type="ChEBI" id="CHEBI:37565"/>
    </ligand>
</feature>
<dbReference type="InterPro" id="IPR006074">
    <property type="entry name" value="GTP1-OBG_CS"/>
</dbReference>
<feature type="binding site" evidence="8">
    <location>
        <begin position="212"/>
        <end position="215"/>
    </location>
    <ligand>
        <name>GTP</name>
        <dbReference type="ChEBI" id="CHEBI:37565"/>
    </ligand>
</feature>
<feature type="binding site" evidence="8">
    <location>
        <begin position="166"/>
        <end position="173"/>
    </location>
    <ligand>
        <name>GTP</name>
        <dbReference type="ChEBI" id="CHEBI:37565"/>
    </ligand>
</feature>
<comment type="similarity">
    <text evidence="1 8">Belongs to the TRAFAC class OBG-HflX-like GTPase superfamily. OBG GTPase family.</text>
</comment>
<feature type="binding site" evidence="8">
    <location>
        <position position="173"/>
    </location>
    <ligand>
        <name>Mg(2+)</name>
        <dbReference type="ChEBI" id="CHEBI:18420"/>
    </ligand>
</feature>
<evidence type="ECO:0000256" key="2">
    <source>
        <dbReference type="ARBA" id="ARBA00022490"/>
    </source>
</evidence>
<evidence type="ECO:0000256" key="9">
    <source>
        <dbReference type="SAM" id="MobiDB-lite"/>
    </source>
</evidence>
<comment type="caution">
    <text evidence="12">The sequence shown here is derived from an EMBL/GenBank/DDBJ whole genome shotgun (WGS) entry which is preliminary data.</text>
</comment>
<keyword evidence="7 8" id="KW-0342">GTP-binding</keyword>
<keyword evidence="3 8" id="KW-0479">Metal-binding</keyword>
<dbReference type="GO" id="GO:0003924">
    <property type="term" value="F:GTPase activity"/>
    <property type="evidence" value="ECO:0007669"/>
    <property type="project" value="UniProtKB-UniRule"/>
</dbReference>
<accession>A0A7Y0E3C3</accession>
<dbReference type="AlphaFoldDB" id="A0A7Y0E3C3"/>
<dbReference type="GO" id="GO:0042254">
    <property type="term" value="P:ribosome biogenesis"/>
    <property type="evidence" value="ECO:0007669"/>
    <property type="project" value="UniProtKB-UniRule"/>
</dbReference>
<keyword evidence="4 8" id="KW-0547">Nucleotide-binding</keyword>
<feature type="domain" description="Obg" evidence="11">
    <location>
        <begin position="1"/>
        <end position="159"/>
    </location>
</feature>
<dbReference type="GO" id="GO:0000287">
    <property type="term" value="F:magnesium ion binding"/>
    <property type="evidence" value="ECO:0007669"/>
    <property type="project" value="InterPro"/>
</dbReference>
<dbReference type="Gene3D" id="2.70.210.12">
    <property type="entry name" value="GTP1/OBG domain"/>
    <property type="match status" value="1"/>
</dbReference>
<dbReference type="FunFam" id="2.70.210.12:FF:000001">
    <property type="entry name" value="GTPase Obg"/>
    <property type="match status" value="1"/>
</dbReference>
<gene>
    <name evidence="12" type="primary">obgE</name>
    <name evidence="8" type="synonym">obg</name>
    <name evidence="12" type="ORF">HH303_14590</name>
</gene>
<dbReference type="InterPro" id="IPR006169">
    <property type="entry name" value="GTP1_OBG_dom"/>
</dbReference>
<dbReference type="NCBIfam" id="TIGR02729">
    <property type="entry name" value="Obg_CgtA"/>
    <property type="match status" value="1"/>
</dbReference>
<evidence type="ECO:0000256" key="7">
    <source>
        <dbReference type="ARBA" id="ARBA00023134"/>
    </source>
</evidence>
<keyword evidence="2 8" id="KW-0963">Cytoplasm</keyword>
<dbReference type="InterPro" id="IPR006073">
    <property type="entry name" value="GTP-bd"/>
</dbReference>
<dbReference type="RefSeq" id="WP_169626105.1">
    <property type="nucleotide sequence ID" value="NZ_JABBNT010000004.1"/>
</dbReference>
<dbReference type="NCBIfam" id="NF008956">
    <property type="entry name" value="PRK12299.1"/>
    <property type="match status" value="1"/>
</dbReference>
<evidence type="ECO:0000313" key="13">
    <source>
        <dbReference type="Proteomes" id="UP000539372"/>
    </source>
</evidence>
<feature type="binding site" evidence="8">
    <location>
        <position position="193"/>
    </location>
    <ligand>
        <name>Mg(2+)</name>
        <dbReference type="ChEBI" id="CHEBI:18420"/>
    </ligand>
</feature>
<dbReference type="InterPro" id="IPR005225">
    <property type="entry name" value="Small_GTP-bd"/>
</dbReference>
<dbReference type="InterPro" id="IPR014100">
    <property type="entry name" value="GTP-bd_Obg/CgtA"/>
</dbReference>
<dbReference type="PROSITE" id="PS51883">
    <property type="entry name" value="OBG"/>
    <property type="match status" value="1"/>
</dbReference>
<dbReference type="NCBIfam" id="NF008955">
    <property type="entry name" value="PRK12297.1"/>
    <property type="match status" value="1"/>
</dbReference>
<sequence>MKFLDEAKVFIRSGNGGAGCVSFRREKYVEFGGPDGGDGGKGGDVIVEAVEGLNTLIDYRYQQHFKAKTGQHGMGSDRTGKSAPPIVMKLPVGTQILAEDKETVLVDLTEVGQTAVLARGGLGGRGNTTYKSSTNQAPRRADPGEPGEERWVWLRLKLIADAGLVGLPNAGKSTFLNAVSRARPKIGDYPFTTLHPQLGVVFVDGKEFVIADIPGLIEGASEGAGLGDRFLGHIERCRVLLHLIDGVADTVVESYRTIRHELEAYGGGLANKPEIIAINKSDASIPELMDEQIAELRKETDAPILTMSGAAGKNVTDVLRALWKEIEPYRRAEAEKRAAALREAEEAEQAARPDGWSPI</sequence>
<evidence type="ECO:0000256" key="8">
    <source>
        <dbReference type="HAMAP-Rule" id="MF_01454"/>
    </source>
</evidence>
<dbReference type="InterPro" id="IPR031167">
    <property type="entry name" value="G_OBG"/>
</dbReference>
<evidence type="ECO:0000256" key="6">
    <source>
        <dbReference type="ARBA" id="ARBA00022842"/>
    </source>
</evidence>
<dbReference type="Proteomes" id="UP000539372">
    <property type="component" value="Unassembled WGS sequence"/>
</dbReference>
<keyword evidence="13" id="KW-1185">Reference proteome</keyword>
<dbReference type="Gene3D" id="3.40.50.300">
    <property type="entry name" value="P-loop containing nucleotide triphosphate hydrolases"/>
    <property type="match status" value="1"/>
</dbReference>
<dbReference type="InterPro" id="IPR027417">
    <property type="entry name" value="P-loop_NTPase"/>
</dbReference>
<dbReference type="Pfam" id="PF01926">
    <property type="entry name" value="MMR_HSR1"/>
    <property type="match status" value="1"/>
</dbReference>
<feature type="binding site" evidence="8">
    <location>
        <begin position="191"/>
        <end position="195"/>
    </location>
    <ligand>
        <name>GTP</name>
        <dbReference type="ChEBI" id="CHEBI:37565"/>
    </ligand>
</feature>
<evidence type="ECO:0000259" key="10">
    <source>
        <dbReference type="PROSITE" id="PS51710"/>
    </source>
</evidence>
<dbReference type="PROSITE" id="PS51710">
    <property type="entry name" value="G_OBG"/>
    <property type="match status" value="1"/>
</dbReference>
<evidence type="ECO:0000259" key="11">
    <source>
        <dbReference type="PROSITE" id="PS51883"/>
    </source>
</evidence>
<comment type="cofactor">
    <cofactor evidence="8">
        <name>Mg(2+)</name>
        <dbReference type="ChEBI" id="CHEBI:18420"/>
    </cofactor>
</comment>
<keyword evidence="6 8" id="KW-0460">Magnesium</keyword>
<dbReference type="NCBIfam" id="TIGR00231">
    <property type="entry name" value="small_GTP"/>
    <property type="match status" value="1"/>
</dbReference>
<evidence type="ECO:0000256" key="1">
    <source>
        <dbReference type="ARBA" id="ARBA00007699"/>
    </source>
</evidence>
<dbReference type="SUPFAM" id="SSF52540">
    <property type="entry name" value="P-loop containing nucleoside triphosphate hydrolases"/>
    <property type="match status" value="1"/>
</dbReference>
<evidence type="ECO:0000313" key="12">
    <source>
        <dbReference type="EMBL" id="NMM45721.1"/>
    </source>
</evidence>
<dbReference type="InterPro" id="IPR036726">
    <property type="entry name" value="GTP1_OBG_dom_sf"/>
</dbReference>
<dbReference type="CDD" id="cd01898">
    <property type="entry name" value="Obg"/>
    <property type="match status" value="1"/>
</dbReference>
<reference evidence="12 13" key="1">
    <citation type="submission" date="2020-04" db="EMBL/GenBank/DDBJ databases">
        <title>Rhodospirillaceae bacterium KN72 isolated from deep sea.</title>
        <authorList>
            <person name="Zhang D.-C."/>
        </authorList>
    </citation>
    <scope>NUCLEOTIDE SEQUENCE [LARGE SCALE GENOMIC DNA]</scope>
    <source>
        <strain evidence="12 13">KN72</strain>
    </source>
</reference>
<feature type="compositionally biased region" description="Polar residues" evidence="9">
    <location>
        <begin position="127"/>
        <end position="137"/>
    </location>
</feature>
<comment type="subunit">
    <text evidence="8">Monomer.</text>
</comment>
<dbReference type="SUPFAM" id="SSF82051">
    <property type="entry name" value="Obg GTP-binding protein N-terminal domain"/>
    <property type="match status" value="1"/>
</dbReference>
<dbReference type="PIRSF" id="PIRSF002401">
    <property type="entry name" value="GTP_bd_Obg/CgtA"/>
    <property type="match status" value="1"/>
</dbReference>
<dbReference type="GO" id="GO:0005525">
    <property type="term" value="F:GTP binding"/>
    <property type="evidence" value="ECO:0007669"/>
    <property type="project" value="UniProtKB-UniRule"/>
</dbReference>
<dbReference type="GO" id="GO:0043022">
    <property type="term" value="F:ribosome binding"/>
    <property type="evidence" value="ECO:0007669"/>
    <property type="project" value="UniProtKB-ARBA"/>
</dbReference>
<dbReference type="PROSITE" id="PS00905">
    <property type="entry name" value="GTP1_OBG"/>
    <property type="match status" value="1"/>
</dbReference>
<protein>
    <recommendedName>
        <fullName evidence="8">GTPase Obg</fullName>
        <ecNumber evidence="8">3.6.5.-</ecNumber>
    </recommendedName>
    <alternativeName>
        <fullName evidence="8">GTP-binding protein Obg</fullName>
    </alternativeName>
</protein>
<dbReference type="PANTHER" id="PTHR11702">
    <property type="entry name" value="DEVELOPMENTALLY REGULATED GTP-BINDING PROTEIN-RELATED"/>
    <property type="match status" value="1"/>
</dbReference>
<dbReference type="PRINTS" id="PR00326">
    <property type="entry name" value="GTP1OBG"/>
</dbReference>
<feature type="region of interest" description="Disordered" evidence="9">
    <location>
        <begin position="124"/>
        <end position="146"/>
    </location>
</feature>
<dbReference type="PANTHER" id="PTHR11702:SF31">
    <property type="entry name" value="MITOCHONDRIAL RIBOSOME-ASSOCIATED GTPASE 2"/>
    <property type="match status" value="1"/>
</dbReference>